<comment type="cofactor">
    <cofactor evidence="5">
        <name>Zn(2+)</name>
        <dbReference type="ChEBI" id="CHEBI:29105"/>
    </cofactor>
    <text evidence="5">Binds 1 zinc ion per subunit.</text>
</comment>
<evidence type="ECO:0000313" key="10">
    <source>
        <dbReference type="Proteomes" id="UP001475781"/>
    </source>
</evidence>
<dbReference type="Proteomes" id="UP001475781">
    <property type="component" value="Chromosome"/>
</dbReference>
<feature type="binding site" evidence="5">
    <location>
        <position position="165"/>
    </location>
    <ligand>
        <name>Zn(2+)</name>
        <dbReference type="ChEBI" id="CHEBI:29105"/>
    </ligand>
</feature>
<dbReference type="Pfam" id="PF04952">
    <property type="entry name" value="AstE_AspA_hybrid"/>
    <property type="match status" value="1"/>
</dbReference>
<evidence type="ECO:0000256" key="6">
    <source>
        <dbReference type="NCBIfam" id="TIGR03242"/>
    </source>
</evidence>
<evidence type="ECO:0000259" key="8">
    <source>
        <dbReference type="Pfam" id="PF24827"/>
    </source>
</evidence>
<evidence type="ECO:0000256" key="2">
    <source>
        <dbReference type="ARBA" id="ARBA00022723"/>
    </source>
</evidence>
<comment type="catalytic activity">
    <reaction evidence="5">
        <text>N-succinyl-L-glutamate + H2O = L-glutamate + succinate</text>
        <dbReference type="Rhea" id="RHEA:15169"/>
        <dbReference type="ChEBI" id="CHEBI:15377"/>
        <dbReference type="ChEBI" id="CHEBI:29985"/>
        <dbReference type="ChEBI" id="CHEBI:30031"/>
        <dbReference type="ChEBI" id="CHEBI:58763"/>
        <dbReference type="EC" id="3.5.1.96"/>
    </reaction>
</comment>
<keyword evidence="4 5" id="KW-0862">Zinc</keyword>
<name>A0ABZ2W7T4_9GAMM</name>
<dbReference type="EMBL" id="CP101118">
    <property type="protein sequence ID" value="WZF90494.1"/>
    <property type="molecule type" value="Genomic_DNA"/>
</dbReference>
<dbReference type="CDD" id="cd03855">
    <property type="entry name" value="M14_ASTE"/>
    <property type="match status" value="1"/>
</dbReference>
<evidence type="ECO:0000313" key="9">
    <source>
        <dbReference type="EMBL" id="WZF90494.1"/>
    </source>
</evidence>
<keyword evidence="2 5" id="KW-0479">Metal-binding</keyword>
<evidence type="ECO:0000256" key="3">
    <source>
        <dbReference type="ARBA" id="ARBA00022801"/>
    </source>
</evidence>
<evidence type="ECO:0000259" key="7">
    <source>
        <dbReference type="Pfam" id="PF04952"/>
    </source>
</evidence>
<dbReference type="NCBIfam" id="TIGR03242">
    <property type="entry name" value="arg_catab_astE"/>
    <property type="match status" value="1"/>
</dbReference>
<keyword evidence="3 5" id="KW-0378">Hydrolase</keyword>
<comment type="similarity">
    <text evidence="5">Belongs to the AspA/AstE family. Succinylglutamate desuccinylase subfamily.</text>
</comment>
<organism evidence="9 10">
    <name type="scientific">Marinobacter metalliresistant</name>
    <dbReference type="NCBI Taxonomy" id="2961995"/>
    <lineage>
        <taxon>Bacteria</taxon>
        <taxon>Pseudomonadati</taxon>
        <taxon>Pseudomonadota</taxon>
        <taxon>Gammaproteobacteria</taxon>
        <taxon>Pseudomonadales</taxon>
        <taxon>Marinobacteraceae</taxon>
        <taxon>Marinobacter</taxon>
    </lineage>
</organism>
<dbReference type="InterPro" id="IPR007036">
    <property type="entry name" value="Aste_AspA_hybrid_dom"/>
</dbReference>
<proteinExistence type="inferred from homology"/>
<gene>
    <name evidence="5 9" type="primary">astE</name>
    <name evidence="9" type="ORF">NLK58_10025</name>
</gene>
<feature type="domain" description="Succinylglutamate desuccinylase/Aspartoacylase catalytic" evidence="8">
    <location>
        <begin position="62"/>
        <end position="252"/>
    </location>
</feature>
<dbReference type="NCBIfam" id="NF003706">
    <property type="entry name" value="PRK05324.1"/>
    <property type="match status" value="1"/>
</dbReference>
<dbReference type="HAMAP" id="MF_00767">
    <property type="entry name" value="Arg_catab_AstE"/>
    <property type="match status" value="1"/>
</dbReference>
<feature type="domain" description="AstE/AspA barrel-sandwich hybrid" evidence="7">
    <location>
        <begin position="269"/>
        <end position="343"/>
    </location>
</feature>
<dbReference type="Pfam" id="PF24827">
    <property type="entry name" value="AstE_AspA_cat"/>
    <property type="match status" value="1"/>
</dbReference>
<dbReference type="GO" id="GO:0009017">
    <property type="term" value="F:succinylglutamate desuccinylase activity"/>
    <property type="evidence" value="ECO:0007669"/>
    <property type="project" value="UniProtKB-EC"/>
</dbReference>
<sequence>MSAKHDLFGTHSDWLFHTLDNSKASLPETKTFLPDGTRISRKAVGVLDIVPPAGRGNPNSEAIIVSAGVHGNETAPVEVLNELVSELIDGEWELACPVLLILGNPPAMVAGERFTEVNLNRLFNGAHGRSEYDGLAEAARAQLLEEACRQFAMASPQALYHYDLHTAIRPSHRERFALYPFVAGRQVPVRQCDFLLEAEVETLLLQHKAGTTFSSFSASLLKAESFTVELGKVRPFGQNDPKRFSGIRDALRRRLRGQPAPSPQPPFDQLTVFEVVHEILNTGKNFRFHIPDDVANFTEYQPGTVIWEDDETSYRVGHSPEAIVFPNPEVPVGQRVGLMIRPKTGSKLGSDEKGVR</sequence>
<dbReference type="InterPro" id="IPR050178">
    <property type="entry name" value="AspA/AstE_fam"/>
</dbReference>
<dbReference type="EC" id="3.5.1.96" evidence="5 6"/>
<feature type="binding site" evidence="5">
    <location>
        <position position="70"/>
    </location>
    <ligand>
        <name>Zn(2+)</name>
        <dbReference type="ChEBI" id="CHEBI:29105"/>
    </ligand>
</feature>
<comment type="pathway">
    <text evidence="5">Amino-acid degradation; L-arginine degradation via AST pathway; L-glutamate and succinate from L-arginine: step 5/5.</text>
</comment>
<evidence type="ECO:0000256" key="5">
    <source>
        <dbReference type="HAMAP-Rule" id="MF_00767"/>
    </source>
</evidence>
<reference evidence="9 10" key="1">
    <citation type="submission" date="2022-07" db="EMBL/GenBank/DDBJ databases">
        <title>A copper resistant bacterium isolated from sediment samples of deep sea hydrothermal areas.</title>
        <authorList>
            <person name="Zeng X."/>
        </authorList>
    </citation>
    <scope>NUCLEOTIDE SEQUENCE [LARGE SCALE GENOMIC DNA]</scope>
    <source>
        <strain evidence="10">CuT 6</strain>
    </source>
</reference>
<comment type="function">
    <text evidence="5">Transforms N(2)-succinylglutamate into succinate and glutamate.</text>
</comment>
<protein>
    <recommendedName>
        <fullName evidence="5 6">Succinylglutamate desuccinylase</fullName>
        <ecNumber evidence="5 6">3.5.1.96</ecNumber>
    </recommendedName>
</protein>
<feature type="binding site" evidence="5">
    <location>
        <position position="73"/>
    </location>
    <ligand>
        <name>Zn(2+)</name>
        <dbReference type="ChEBI" id="CHEBI:29105"/>
    </ligand>
</feature>
<keyword evidence="10" id="KW-1185">Reference proteome</keyword>
<feature type="active site" evidence="5">
    <location>
        <position position="229"/>
    </location>
</feature>
<dbReference type="InterPro" id="IPR055438">
    <property type="entry name" value="AstE_AspA_cat"/>
</dbReference>
<dbReference type="Gene3D" id="3.40.630.10">
    <property type="entry name" value="Zn peptidases"/>
    <property type="match status" value="1"/>
</dbReference>
<accession>A0ABZ2W7T4</accession>
<dbReference type="SUPFAM" id="SSF53187">
    <property type="entry name" value="Zn-dependent exopeptidases"/>
    <property type="match status" value="1"/>
</dbReference>
<evidence type="ECO:0000256" key="4">
    <source>
        <dbReference type="ARBA" id="ARBA00022833"/>
    </source>
</evidence>
<dbReference type="PANTHER" id="PTHR15162">
    <property type="entry name" value="ASPARTOACYLASE"/>
    <property type="match status" value="1"/>
</dbReference>
<dbReference type="InterPro" id="IPR016681">
    <property type="entry name" value="SuccinylGlu_desuccinylase"/>
</dbReference>
<evidence type="ECO:0000256" key="1">
    <source>
        <dbReference type="ARBA" id="ARBA00022503"/>
    </source>
</evidence>
<dbReference type="PIRSF" id="PIRSF017020">
    <property type="entry name" value="AstE"/>
    <property type="match status" value="1"/>
</dbReference>
<dbReference type="PANTHER" id="PTHR15162:SF7">
    <property type="entry name" value="SUCCINYLGLUTAMATE DESUCCINYLASE"/>
    <property type="match status" value="1"/>
</dbReference>
<keyword evidence="1 5" id="KW-0056">Arginine metabolism</keyword>
<dbReference type="RefSeq" id="WP_341582735.1">
    <property type="nucleotide sequence ID" value="NZ_CP101118.1"/>
</dbReference>